<comment type="caution">
    <text evidence="2">The sequence shown here is derived from an EMBL/GenBank/DDBJ whole genome shotgun (WGS) entry which is preliminary data.</text>
</comment>
<evidence type="ECO:0000256" key="1">
    <source>
        <dbReference type="SAM" id="MobiDB-lite"/>
    </source>
</evidence>
<feature type="region of interest" description="Disordered" evidence="1">
    <location>
        <begin position="225"/>
        <end position="253"/>
    </location>
</feature>
<organism evidence="2 3">
    <name type="scientific">Paramarasmius palmivorus</name>
    <dbReference type="NCBI Taxonomy" id="297713"/>
    <lineage>
        <taxon>Eukaryota</taxon>
        <taxon>Fungi</taxon>
        <taxon>Dikarya</taxon>
        <taxon>Basidiomycota</taxon>
        <taxon>Agaricomycotina</taxon>
        <taxon>Agaricomycetes</taxon>
        <taxon>Agaricomycetidae</taxon>
        <taxon>Agaricales</taxon>
        <taxon>Marasmiineae</taxon>
        <taxon>Marasmiaceae</taxon>
        <taxon>Paramarasmius</taxon>
    </lineage>
</organism>
<dbReference type="Proteomes" id="UP001383192">
    <property type="component" value="Unassembled WGS sequence"/>
</dbReference>
<dbReference type="AlphaFoldDB" id="A0AAW0D808"/>
<reference evidence="2 3" key="1">
    <citation type="submission" date="2024-01" db="EMBL/GenBank/DDBJ databases">
        <title>A draft genome for a cacao thread blight-causing isolate of Paramarasmius palmivorus.</title>
        <authorList>
            <person name="Baruah I.K."/>
            <person name="Bukari Y."/>
            <person name="Amoako-Attah I."/>
            <person name="Meinhardt L.W."/>
            <person name="Bailey B.A."/>
            <person name="Cohen S.P."/>
        </authorList>
    </citation>
    <scope>NUCLEOTIDE SEQUENCE [LARGE SCALE GENOMIC DNA]</scope>
    <source>
        <strain evidence="2 3">GH-12</strain>
    </source>
</reference>
<protein>
    <submittedName>
        <fullName evidence="2">Uncharacterized protein</fullName>
    </submittedName>
</protein>
<accession>A0AAW0D808</accession>
<keyword evidence="3" id="KW-1185">Reference proteome</keyword>
<sequence length="253" mass="29861">MSIFDIRHEFFISRHRQVGARPLSMTQQEDIERDMTMVQRHGENLGRSLLDCPDTDKLVDSVNTHLEFMTAHPRLGYAQAVDGLYWGRGCSKVHTVKIPIWKRWIDGRNMFQNILIENWLLSNKDDDEIRRAELLTVNESRRTGVQYVLFYYRQDHPLMRKDLDLNAFWYHSTNMRQTVYGPLLVFKYRFVFETPASATLDDVPAVEFQIRRFFELILEKEEKSTEDATETASASKKRKRTHGHMVADGFELR</sequence>
<name>A0AAW0D808_9AGAR</name>
<proteinExistence type="predicted"/>
<gene>
    <name evidence="2" type="ORF">VNI00_006459</name>
</gene>
<dbReference type="EMBL" id="JAYKXP010000019">
    <property type="protein sequence ID" value="KAK7047691.1"/>
    <property type="molecule type" value="Genomic_DNA"/>
</dbReference>
<evidence type="ECO:0000313" key="3">
    <source>
        <dbReference type="Proteomes" id="UP001383192"/>
    </source>
</evidence>
<evidence type="ECO:0000313" key="2">
    <source>
        <dbReference type="EMBL" id="KAK7047691.1"/>
    </source>
</evidence>